<proteinExistence type="predicted"/>
<evidence type="ECO:0000313" key="2">
    <source>
        <dbReference type="Proteomes" id="UP001234602"/>
    </source>
</evidence>
<dbReference type="RefSeq" id="WP_289320468.1">
    <property type="nucleotide sequence ID" value="NZ_JAUCEY010000008.1"/>
</dbReference>
<comment type="caution">
    <text evidence="1">The sequence shown here is derived from an EMBL/GenBank/DDBJ whole genome shotgun (WGS) entry which is preliminary data.</text>
</comment>
<accession>A0AAW7IEC3</accession>
<dbReference type="AlphaFoldDB" id="A0AAW7IEC3"/>
<name>A0AAW7IEC3_9BACI</name>
<organism evidence="1 2">
    <name type="scientific">Peribacillus simplex</name>
    <dbReference type="NCBI Taxonomy" id="1478"/>
    <lineage>
        <taxon>Bacteria</taxon>
        <taxon>Bacillati</taxon>
        <taxon>Bacillota</taxon>
        <taxon>Bacilli</taxon>
        <taxon>Bacillales</taxon>
        <taxon>Bacillaceae</taxon>
        <taxon>Peribacillus</taxon>
    </lineage>
</organism>
<evidence type="ECO:0000313" key="1">
    <source>
        <dbReference type="EMBL" id="MDM5453860.1"/>
    </source>
</evidence>
<dbReference type="EMBL" id="JAUCEY010000008">
    <property type="protein sequence ID" value="MDM5453860.1"/>
    <property type="molecule type" value="Genomic_DNA"/>
</dbReference>
<gene>
    <name evidence="1" type="ORF">QUF89_17095</name>
</gene>
<sequence>MKLEQILVRFVHLLVRFVQILVNSNSTQDFELFTHEIGANTQTENHVVGLHRAHEALMI</sequence>
<reference evidence="1" key="1">
    <citation type="submission" date="2023-06" db="EMBL/GenBank/DDBJ databases">
        <title>Comparative genomics of Bacillaceae isolates and their secondary metabolite potential.</title>
        <authorList>
            <person name="Song L."/>
            <person name="Nielsen L.J."/>
            <person name="Mohite O."/>
            <person name="Xu X."/>
            <person name="Weber T."/>
            <person name="Kovacs A.T."/>
        </authorList>
    </citation>
    <scope>NUCLEOTIDE SEQUENCE</scope>
    <source>
        <strain evidence="1">D8_B_37</strain>
    </source>
</reference>
<protein>
    <submittedName>
        <fullName evidence="1">Uncharacterized protein</fullName>
    </submittedName>
</protein>
<dbReference type="Proteomes" id="UP001234602">
    <property type="component" value="Unassembled WGS sequence"/>
</dbReference>